<name>A0A1K0FQW6_9ACTN</name>
<protein>
    <submittedName>
        <fullName evidence="1">Uncharacterized protein</fullName>
    </submittedName>
</protein>
<proteinExistence type="predicted"/>
<comment type="caution">
    <text evidence="1">The sequence shown here is derived from an EMBL/GenBank/DDBJ whole genome shotgun (WGS) entry which is preliminary data.</text>
</comment>
<evidence type="ECO:0000313" key="1">
    <source>
        <dbReference type="EMBL" id="OJF15213.1"/>
    </source>
</evidence>
<dbReference type="RefSeq" id="WP_071803697.1">
    <property type="nucleotide sequence ID" value="NZ_MEIA01000063.1"/>
</dbReference>
<dbReference type="Proteomes" id="UP000182486">
    <property type="component" value="Unassembled WGS sequence"/>
</dbReference>
<keyword evidence="2" id="KW-1185">Reference proteome</keyword>
<accession>A0A1K0FQW6</accession>
<reference evidence="1 2" key="1">
    <citation type="submission" date="2016-09" db="EMBL/GenBank/DDBJ databases">
        <title>Couchioplanes caeruleus draft genome sequence.</title>
        <authorList>
            <person name="Sheehan J."/>
            <person name="Caffrey P."/>
        </authorList>
    </citation>
    <scope>NUCLEOTIDE SEQUENCE [LARGE SCALE GENOMIC DNA]</scope>
    <source>
        <strain evidence="1 2">DSM 43634</strain>
    </source>
</reference>
<gene>
    <name evidence="1" type="ORF">BG844_05780</name>
</gene>
<evidence type="ECO:0000313" key="2">
    <source>
        <dbReference type="Proteomes" id="UP000182486"/>
    </source>
</evidence>
<dbReference type="AlphaFoldDB" id="A0A1K0FQW6"/>
<organism evidence="1 2">
    <name type="scientific">Couchioplanes caeruleus subsp. caeruleus</name>
    <dbReference type="NCBI Taxonomy" id="56427"/>
    <lineage>
        <taxon>Bacteria</taxon>
        <taxon>Bacillati</taxon>
        <taxon>Actinomycetota</taxon>
        <taxon>Actinomycetes</taxon>
        <taxon>Micromonosporales</taxon>
        <taxon>Micromonosporaceae</taxon>
        <taxon>Couchioplanes</taxon>
    </lineage>
</organism>
<dbReference type="EMBL" id="MEIA01000063">
    <property type="protein sequence ID" value="OJF15213.1"/>
    <property type="molecule type" value="Genomic_DNA"/>
</dbReference>
<sequence>MNHNRHRFEQSDDSGFLALLDPDAYAGFVAENWTYDSIFEHFRKAMMRQSLLLWGTGREDTWTVDVLIGEPAPPSGFRRAAGPIRVSGGRLYLANYEALTMAAQFPDTRLPEPHDLHLSFEVPADDWHCEIVQMRDPDLDEEGERILPDFVLALTPSSGGEHAWTQPAWHDA</sequence>